<feature type="compositionally biased region" description="Basic and acidic residues" evidence="2">
    <location>
        <begin position="562"/>
        <end position="620"/>
    </location>
</feature>
<feature type="coiled-coil region" evidence="1">
    <location>
        <begin position="412"/>
        <end position="439"/>
    </location>
</feature>
<dbReference type="SUPFAM" id="SSF49879">
    <property type="entry name" value="SMAD/FHA domain"/>
    <property type="match status" value="1"/>
</dbReference>
<feature type="compositionally biased region" description="Basic and acidic residues" evidence="2">
    <location>
        <begin position="645"/>
        <end position="657"/>
    </location>
</feature>
<dbReference type="Proteomes" id="UP000837857">
    <property type="component" value="Chromosome 23"/>
</dbReference>
<feature type="domain" description="FHA" evidence="3">
    <location>
        <begin position="109"/>
        <end position="166"/>
    </location>
</feature>
<evidence type="ECO:0000259" key="3">
    <source>
        <dbReference type="PROSITE" id="PS50006"/>
    </source>
</evidence>
<dbReference type="PROSITE" id="PS50006">
    <property type="entry name" value="FHA_DOMAIN"/>
    <property type="match status" value="1"/>
</dbReference>
<accession>A0ABN8IH73</accession>
<dbReference type="InterPro" id="IPR000253">
    <property type="entry name" value="FHA_dom"/>
</dbReference>
<feature type="region of interest" description="Disordered" evidence="2">
    <location>
        <begin position="531"/>
        <end position="657"/>
    </location>
</feature>
<dbReference type="Gene3D" id="2.60.200.20">
    <property type="match status" value="1"/>
</dbReference>
<organism evidence="4 5">
    <name type="scientific">Iphiclides podalirius</name>
    <name type="common">scarce swallowtail</name>
    <dbReference type="NCBI Taxonomy" id="110791"/>
    <lineage>
        <taxon>Eukaryota</taxon>
        <taxon>Metazoa</taxon>
        <taxon>Ecdysozoa</taxon>
        <taxon>Arthropoda</taxon>
        <taxon>Hexapoda</taxon>
        <taxon>Insecta</taxon>
        <taxon>Pterygota</taxon>
        <taxon>Neoptera</taxon>
        <taxon>Endopterygota</taxon>
        <taxon>Lepidoptera</taxon>
        <taxon>Glossata</taxon>
        <taxon>Ditrysia</taxon>
        <taxon>Papilionoidea</taxon>
        <taxon>Papilionidae</taxon>
        <taxon>Papilioninae</taxon>
        <taxon>Iphiclides</taxon>
    </lineage>
</organism>
<protein>
    <recommendedName>
        <fullName evidence="3">FHA domain-containing protein</fullName>
    </recommendedName>
</protein>
<reference evidence="4" key="1">
    <citation type="submission" date="2022-03" db="EMBL/GenBank/DDBJ databases">
        <authorList>
            <person name="Martin H S."/>
        </authorList>
    </citation>
    <scope>NUCLEOTIDE SEQUENCE</scope>
</reference>
<feature type="compositionally biased region" description="Acidic residues" evidence="2">
    <location>
        <begin position="549"/>
        <end position="561"/>
    </location>
</feature>
<dbReference type="InterPro" id="IPR050923">
    <property type="entry name" value="Cell_Proc_Reg/RNA_Proc"/>
</dbReference>
<dbReference type="CDD" id="cd19856">
    <property type="entry name" value="DSRM_Kanadaptin"/>
    <property type="match status" value="1"/>
</dbReference>
<feature type="compositionally biased region" description="Acidic residues" evidence="2">
    <location>
        <begin position="251"/>
        <end position="261"/>
    </location>
</feature>
<dbReference type="InterPro" id="IPR008984">
    <property type="entry name" value="SMAD_FHA_dom_sf"/>
</dbReference>
<sequence length="657" mass="75350">MEDDSKTKIEKLEFKKPVLIGRIGKLPKKTKLETEKPCDDKTEVNKNLSEPNPKSSLPPAVLLKEHYTPIPYKEPKWSGICPDGSEYALEVLKSGLIVEKIELTQKPFYVFGRLANCDVVMAHPTVSRHHCILQYKAFADEGEPQSGWYLYDLDSTHGTFLNRERLKEKHYTRVRVGHQIKFGSSTRTYIMLGPDFDCEGESELSVTEIKQRALNMKLERVKMIQEAKDAIEKERLEAEKKREEQGIDWGMGEDAEEEPDLADNPYASTANEELYLTDPKKTLRGYFEREGHELNYDCEERGVGQFICRVELPIDDARGRPVMAEVIHRGKKKEAVVACALEACRILDRAGLLRQSKHESRRRKQRDWSADDYYDSDDDSYLDRTGHVERRRKMRMVKHGAADDGDSRPLTYDALLARIDEIEGEIRTEEASLERLRASAAPQKRDVEDADALDAYMSELAAKPAMAVKADISKAKMKIQKLKADLSKTQRLAEIARPAHAPPLIKKDDKKMSMKVGTNSVVYGKRLKLKDDGEKRPKARKDIKKEESEFVEEMDSDDETAEVTKRETSEGHETKIKDDIDTEVKSEFTDHKSETDEKQKEKSIENVDESIKEEKGENNTKSKRVFGPMRPPEDYVVPEGYFDQETDRDLPEIEEKE</sequence>
<evidence type="ECO:0000313" key="4">
    <source>
        <dbReference type="EMBL" id="CAH2056226.1"/>
    </source>
</evidence>
<feature type="compositionally biased region" description="Polar residues" evidence="2">
    <location>
        <begin position="45"/>
        <end position="55"/>
    </location>
</feature>
<evidence type="ECO:0000256" key="1">
    <source>
        <dbReference type="SAM" id="Coils"/>
    </source>
</evidence>
<dbReference type="Pfam" id="PF00498">
    <property type="entry name" value="FHA"/>
    <property type="match status" value="1"/>
</dbReference>
<gene>
    <name evidence="4" type="ORF">IPOD504_LOCUS9475</name>
</gene>
<feature type="region of interest" description="Disordered" evidence="2">
    <location>
        <begin position="242"/>
        <end position="274"/>
    </location>
</feature>
<feature type="region of interest" description="Disordered" evidence="2">
    <location>
        <begin position="31"/>
        <end position="55"/>
    </location>
</feature>
<dbReference type="CDD" id="cd22677">
    <property type="entry name" value="FHA_Kanadaptin"/>
    <property type="match status" value="1"/>
</dbReference>
<keyword evidence="5" id="KW-1185">Reference proteome</keyword>
<feature type="compositionally biased region" description="Basic and acidic residues" evidence="2">
    <location>
        <begin position="31"/>
        <end position="44"/>
    </location>
</feature>
<feature type="coiled-coil region" evidence="1">
    <location>
        <begin position="465"/>
        <end position="492"/>
    </location>
</feature>
<dbReference type="EMBL" id="OW152835">
    <property type="protein sequence ID" value="CAH2056226.1"/>
    <property type="molecule type" value="Genomic_DNA"/>
</dbReference>
<feature type="non-terminal residue" evidence="4">
    <location>
        <position position="1"/>
    </location>
</feature>
<evidence type="ECO:0000256" key="2">
    <source>
        <dbReference type="SAM" id="MobiDB-lite"/>
    </source>
</evidence>
<keyword evidence="1" id="KW-0175">Coiled coil</keyword>
<dbReference type="PANTHER" id="PTHR23308">
    <property type="entry name" value="NUCLEAR INHIBITOR OF PROTEIN PHOSPHATASE-1"/>
    <property type="match status" value="1"/>
</dbReference>
<name>A0ABN8IH73_9NEOP</name>
<evidence type="ECO:0000313" key="5">
    <source>
        <dbReference type="Proteomes" id="UP000837857"/>
    </source>
</evidence>
<dbReference type="SMART" id="SM00240">
    <property type="entry name" value="FHA"/>
    <property type="match status" value="1"/>
</dbReference>
<proteinExistence type="predicted"/>